<sequence length="66" mass="7625">MNVYFLIYHAICDHQSQSSALKDIHLRKQWTIVRIRGCFFTDIAVTASHDGRKLAINRANCTCFPQ</sequence>
<dbReference type="AlphaFoldDB" id="A0A7J7J888"/>
<organism evidence="1 2">
    <name type="scientific">Bugula neritina</name>
    <name type="common">Brown bryozoan</name>
    <name type="synonym">Sertularia neritina</name>
    <dbReference type="NCBI Taxonomy" id="10212"/>
    <lineage>
        <taxon>Eukaryota</taxon>
        <taxon>Metazoa</taxon>
        <taxon>Spiralia</taxon>
        <taxon>Lophotrochozoa</taxon>
        <taxon>Bryozoa</taxon>
        <taxon>Gymnolaemata</taxon>
        <taxon>Cheilostomatida</taxon>
        <taxon>Flustrina</taxon>
        <taxon>Buguloidea</taxon>
        <taxon>Bugulidae</taxon>
        <taxon>Bugula</taxon>
    </lineage>
</organism>
<evidence type="ECO:0000313" key="2">
    <source>
        <dbReference type="Proteomes" id="UP000593567"/>
    </source>
</evidence>
<dbReference type="EMBL" id="VXIV02002943">
    <property type="protein sequence ID" value="KAF6021876.1"/>
    <property type="molecule type" value="Genomic_DNA"/>
</dbReference>
<protein>
    <submittedName>
        <fullName evidence="1">Uncharacterized protein</fullName>
    </submittedName>
</protein>
<name>A0A7J7J888_BUGNE</name>
<evidence type="ECO:0000313" key="1">
    <source>
        <dbReference type="EMBL" id="KAF6021876.1"/>
    </source>
</evidence>
<gene>
    <name evidence="1" type="ORF">EB796_019818</name>
</gene>
<accession>A0A7J7J888</accession>
<reference evidence="1" key="1">
    <citation type="submission" date="2020-06" db="EMBL/GenBank/DDBJ databases">
        <title>Draft genome of Bugula neritina, a colonial animal packing powerful symbionts and potential medicines.</title>
        <authorList>
            <person name="Rayko M."/>
        </authorList>
    </citation>
    <scope>NUCLEOTIDE SEQUENCE [LARGE SCALE GENOMIC DNA]</scope>
    <source>
        <strain evidence="1">Kwan_BN1</strain>
    </source>
</reference>
<keyword evidence="2" id="KW-1185">Reference proteome</keyword>
<dbReference type="Proteomes" id="UP000593567">
    <property type="component" value="Unassembled WGS sequence"/>
</dbReference>
<comment type="caution">
    <text evidence="1">The sequence shown here is derived from an EMBL/GenBank/DDBJ whole genome shotgun (WGS) entry which is preliminary data.</text>
</comment>
<proteinExistence type="predicted"/>